<accession>A0A9N9P2Q2</accession>
<dbReference type="AlphaFoldDB" id="A0A9N9P2Q2"/>
<keyword evidence="2" id="KW-1185">Reference proteome</keyword>
<proteinExistence type="predicted"/>
<gene>
    <name evidence="1" type="ORF">DERYTH_LOCUS20493</name>
</gene>
<sequence>MKVFSSYNVYLDQKKKFKEVSYNNNELDNTRNKNIAEDDYFEIIIINDKDEAWFNLRDLKNLIFNCFENIDENRQ</sequence>
<dbReference type="OrthoDB" id="2478678at2759"/>
<dbReference type="EMBL" id="CAJVPY010024256">
    <property type="protein sequence ID" value="CAG8786394.1"/>
    <property type="molecule type" value="Genomic_DNA"/>
</dbReference>
<comment type="caution">
    <text evidence="1">The sequence shown here is derived from an EMBL/GenBank/DDBJ whole genome shotgun (WGS) entry which is preliminary data.</text>
</comment>
<name>A0A9N9P2Q2_9GLOM</name>
<feature type="non-terminal residue" evidence="1">
    <location>
        <position position="75"/>
    </location>
</feature>
<organism evidence="1 2">
    <name type="scientific">Dentiscutata erythropus</name>
    <dbReference type="NCBI Taxonomy" id="1348616"/>
    <lineage>
        <taxon>Eukaryota</taxon>
        <taxon>Fungi</taxon>
        <taxon>Fungi incertae sedis</taxon>
        <taxon>Mucoromycota</taxon>
        <taxon>Glomeromycotina</taxon>
        <taxon>Glomeromycetes</taxon>
        <taxon>Diversisporales</taxon>
        <taxon>Gigasporaceae</taxon>
        <taxon>Dentiscutata</taxon>
    </lineage>
</organism>
<evidence type="ECO:0000313" key="1">
    <source>
        <dbReference type="EMBL" id="CAG8786394.1"/>
    </source>
</evidence>
<evidence type="ECO:0000313" key="2">
    <source>
        <dbReference type="Proteomes" id="UP000789405"/>
    </source>
</evidence>
<reference evidence="1" key="1">
    <citation type="submission" date="2021-06" db="EMBL/GenBank/DDBJ databases">
        <authorList>
            <person name="Kallberg Y."/>
            <person name="Tangrot J."/>
            <person name="Rosling A."/>
        </authorList>
    </citation>
    <scope>NUCLEOTIDE SEQUENCE</scope>
    <source>
        <strain evidence="1">MA453B</strain>
    </source>
</reference>
<dbReference type="Proteomes" id="UP000789405">
    <property type="component" value="Unassembled WGS sequence"/>
</dbReference>
<protein>
    <submittedName>
        <fullName evidence="1">9170_t:CDS:1</fullName>
    </submittedName>
</protein>